<evidence type="ECO:0000313" key="2">
    <source>
        <dbReference type="Proteomes" id="UP000023152"/>
    </source>
</evidence>
<reference evidence="1 2" key="1">
    <citation type="journal article" date="2013" name="Curr. Biol.">
        <title>The Genome of the Foraminiferan Reticulomyxa filosa.</title>
        <authorList>
            <person name="Glockner G."/>
            <person name="Hulsmann N."/>
            <person name="Schleicher M."/>
            <person name="Noegel A.A."/>
            <person name="Eichinger L."/>
            <person name="Gallinger C."/>
            <person name="Pawlowski J."/>
            <person name="Sierra R."/>
            <person name="Euteneuer U."/>
            <person name="Pillet L."/>
            <person name="Moustafa A."/>
            <person name="Platzer M."/>
            <person name="Groth M."/>
            <person name="Szafranski K."/>
            <person name="Schliwa M."/>
        </authorList>
    </citation>
    <scope>NUCLEOTIDE SEQUENCE [LARGE SCALE GENOMIC DNA]</scope>
</reference>
<accession>X6N568</accession>
<organism evidence="1 2">
    <name type="scientific">Reticulomyxa filosa</name>
    <dbReference type="NCBI Taxonomy" id="46433"/>
    <lineage>
        <taxon>Eukaryota</taxon>
        <taxon>Sar</taxon>
        <taxon>Rhizaria</taxon>
        <taxon>Retaria</taxon>
        <taxon>Foraminifera</taxon>
        <taxon>Monothalamids</taxon>
        <taxon>Reticulomyxidae</taxon>
        <taxon>Reticulomyxa</taxon>
    </lineage>
</organism>
<keyword evidence="2" id="KW-1185">Reference proteome</keyword>
<sequence length="233" mass="27500">MNQQKKNKKKIKKIFGEMQQHHRQQHTKLLQKLNQSIFKMKCTTRNQEKGREEDQKYKYLKLCECIDEIRDHLKSIKELCNFFVVVRKHNIEQDKETYLFLTEQANIHDFITFDHCDCVDGATKAKIQVIMVTKNPTKQFSELRVEKLLTIKKVPSGLRTSNDTCVASLNTGLLFFSQGETGCFKNFFLIGCQSKKKIEYVYDVADFEIVLSSQKDNTKQVLWLVLYDWNQQK</sequence>
<proteinExistence type="predicted"/>
<dbReference type="EMBL" id="ASPP01012168">
    <property type="protein sequence ID" value="ETO20869.1"/>
    <property type="molecule type" value="Genomic_DNA"/>
</dbReference>
<evidence type="ECO:0000313" key="1">
    <source>
        <dbReference type="EMBL" id="ETO20869.1"/>
    </source>
</evidence>
<gene>
    <name evidence="1" type="ORF">RFI_16338</name>
</gene>
<protein>
    <submittedName>
        <fullName evidence="1">Uncharacterized protein</fullName>
    </submittedName>
</protein>
<name>X6N568_RETFI</name>
<comment type="caution">
    <text evidence="1">The sequence shown here is derived from an EMBL/GenBank/DDBJ whole genome shotgun (WGS) entry which is preliminary data.</text>
</comment>
<dbReference type="AlphaFoldDB" id="X6N568"/>
<dbReference type="Proteomes" id="UP000023152">
    <property type="component" value="Unassembled WGS sequence"/>
</dbReference>